<feature type="compositionally biased region" description="Polar residues" evidence="4">
    <location>
        <begin position="31"/>
        <end position="42"/>
    </location>
</feature>
<dbReference type="InterPro" id="IPR035965">
    <property type="entry name" value="PAS-like_dom_sf"/>
</dbReference>
<evidence type="ECO:0000313" key="7">
    <source>
        <dbReference type="Proteomes" id="UP001161017"/>
    </source>
</evidence>
<feature type="region of interest" description="Disordered" evidence="4">
    <location>
        <begin position="117"/>
        <end position="156"/>
    </location>
</feature>
<keyword evidence="3" id="KW-0157">Chromophore</keyword>
<feature type="region of interest" description="Disordered" evidence="4">
    <location>
        <begin position="678"/>
        <end position="725"/>
    </location>
</feature>
<feature type="compositionally biased region" description="Polar residues" evidence="4">
    <location>
        <begin position="582"/>
        <end position="591"/>
    </location>
</feature>
<dbReference type="PROSITE" id="PS50113">
    <property type="entry name" value="PAC"/>
    <property type="match status" value="1"/>
</dbReference>
<dbReference type="InterPro" id="IPR000014">
    <property type="entry name" value="PAS"/>
</dbReference>
<evidence type="ECO:0000313" key="6">
    <source>
        <dbReference type="EMBL" id="MDI1490725.1"/>
    </source>
</evidence>
<dbReference type="PANTHER" id="PTHR47429">
    <property type="entry name" value="PROTEIN TWIN LOV 1"/>
    <property type="match status" value="1"/>
</dbReference>
<accession>A0AA43TY73</accession>
<evidence type="ECO:0000256" key="1">
    <source>
        <dbReference type="ARBA" id="ARBA00022630"/>
    </source>
</evidence>
<dbReference type="InterPro" id="IPR000700">
    <property type="entry name" value="PAS-assoc_C"/>
</dbReference>
<feature type="domain" description="PAC" evidence="5">
    <location>
        <begin position="345"/>
        <end position="398"/>
    </location>
</feature>
<dbReference type="PANTHER" id="PTHR47429:SF9">
    <property type="entry name" value="PAS DOMAIN-CONTAINING PROTEIN"/>
    <property type="match status" value="1"/>
</dbReference>
<dbReference type="Proteomes" id="UP001161017">
    <property type="component" value="Unassembled WGS sequence"/>
</dbReference>
<dbReference type="SUPFAM" id="SSF55785">
    <property type="entry name" value="PYP-like sensor domain (PAS domain)"/>
    <property type="match status" value="1"/>
</dbReference>
<evidence type="ECO:0000256" key="3">
    <source>
        <dbReference type="ARBA" id="ARBA00022991"/>
    </source>
</evidence>
<dbReference type="CDD" id="cd00130">
    <property type="entry name" value="PAS"/>
    <property type="match status" value="1"/>
</dbReference>
<dbReference type="NCBIfam" id="TIGR00229">
    <property type="entry name" value="sensory_box"/>
    <property type="match status" value="1"/>
</dbReference>
<feature type="region of interest" description="Disordered" evidence="4">
    <location>
        <begin position="1"/>
        <end position="105"/>
    </location>
</feature>
<comment type="caution">
    <text evidence="6">The sequence shown here is derived from an EMBL/GenBank/DDBJ whole genome shotgun (WGS) entry which is preliminary data.</text>
</comment>
<dbReference type="GO" id="GO:0005634">
    <property type="term" value="C:nucleus"/>
    <property type="evidence" value="ECO:0007669"/>
    <property type="project" value="TreeGrafter"/>
</dbReference>
<dbReference type="EMBL" id="JAPUFD010000012">
    <property type="protein sequence ID" value="MDI1490725.1"/>
    <property type="molecule type" value="Genomic_DNA"/>
</dbReference>
<feature type="compositionally biased region" description="Basic residues" evidence="4">
    <location>
        <begin position="17"/>
        <end position="30"/>
    </location>
</feature>
<protein>
    <recommendedName>
        <fullName evidence="5">PAC domain-containing protein</fullName>
    </recommendedName>
</protein>
<sequence length="785" mass="86717">MSRRVFDVGLDTGRMRNSLRFHRDPRRNKNNKSTPTQDSNAAVYTDEIPNPQQLAMVPQQLKHRKSSPTLHDRGHQTQLSEEPVVLPSAHGDSPPGPNRDVQPMNDVNRERSLHSLQLDPQPESPPASHTPTNPRRHSDGPQNFDLKPPPPNSKIKHIDSLSEQLFSADHLRIILKDPSFFLRFTAFLNRYRHHLAPVLVKYLEAQKALKAIEYANSLSDTPAATIDPRFQARAQQAFDKLLVEALPAYITSCLTKVVTEYMVREITGTGMPVMRELVGGLAEVFCLADPSIQDCPIVYASEEFYRTSRYTRDDVIGRNCRFLQGPKTNKSTVARLGAMVRSGQESCETVLNYRRDGSPFMNLLLIAPLHDNRGAVRYFIGAQIDVSGLVEEGRGLDSFERYLSDSKPGRKRDSDDTEDSLTQIHLKRLNELSQMLSVDESSVFQRHSRASSFTDGASSAANFSARRTPTKRDQSTRRPRLVLGEEEEEEDRDKAAWSLTSSLPSGRLPGVYQNYFLVRPYPSLRIIFVSPALRIPGLLQSPFLHHIGGPSHVRAGLAEAFEQGAAVTAKITWLPRGDDKSSSPTDNQPQPNGSINSSSRRSAATTSSSSNNRTGNAPSQLEPKTRYISCTPMYGSDDAVGVWMVVMVENELVTGSLASRERALQRYVNGEYINGGGINGGAPPVPPTPSEYEREDGGMGSLAGGDEQMQRGGKSIKSERRGKVGSEGGRLYADFMRDGVGKTDSAQPSPLKPAFNGEAAEWNGVGDGRKVEEVFTPAEERGQVI</sequence>
<keyword evidence="2" id="KW-0288">FMN</keyword>
<feature type="region of interest" description="Disordered" evidence="4">
    <location>
        <begin position="574"/>
        <end position="624"/>
    </location>
</feature>
<gene>
    <name evidence="6" type="ORF">OHK93_001929</name>
</gene>
<feature type="compositionally biased region" description="Low complexity" evidence="4">
    <location>
        <begin position="592"/>
        <end position="617"/>
    </location>
</feature>
<proteinExistence type="predicted"/>
<feature type="compositionally biased region" description="Polar residues" evidence="4">
    <location>
        <begin position="454"/>
        <end position="467"/>
    </location>
</feature>
<dbReference type="Pfam" id="PF13426">
    <property type="entry name" value="PAS_9"/>
    <property type="match status" value="1"/>
</dbReference>
<evidence type="ECO:0000259" key="5">
    <source>
        <dbReference type="PROSITE" id="PS50113"/>
    </source>
</evidence>
<organism evidence="6 7">
    <name type="scientific">Ramalina farinacea</name>
    <dbReference type="NCBI Taxonomy" id="258253"/>
    <lineage>
        <taxon>Eukaryota</taxon>
        <taxon>Fungi</taxon>
        <taxon>Dikarya</taxon>
        <taxon>Ascomycota</taxon>
        <taxon>Pezizomycotina</taxon>
        <taxon>Lecanoromycetes</taxon>
        <taxon>OSLEUM clade</taxon>
        <taxon>Lecanoromycetidae</taxon>
        <taxon>Lecanorales</taxon>
        <taxon>Lecanorineae</taxon>
        <taxon>Ramalinaceae</taxon>
        <taxon>Ramalina</taxon>
    </lineage>
</organism>
<name>A0AA43TY73_9LECA</name>
<evidence type="ECO:0000256" key="2">
    <source>
        <dbReference type="ARBA" id="ARBA00022643"/>
    </source>
</evidence>
<keyword evidence="7" id="KW-1185">Reference proteome</keyword>
<reference evidence="6" key="1">
    <citation type="journal article" date="2023" name="Genome Biol. Evol.">
        <title>First Whole Genome Sequence and Flow Cytometry Genome Size Data for the Lichen-Forming Fungus Ramalina farinacea (Ascomycota).</title>
        <authorList>
            <person name="Llewellyn T."/>
            <person name="Mian S."/>
            <person name="Hill R."/>
            <person name="Leitch I.J."/>
            <person name="Gaya E."/>
        </authorList>
    </citation>
    <scope>NUCLEOTIDE SEQUENCE</scope>
    <source>
        <strain evidence="6">LIQ254RAFAR</strain>
    </source>
</reference>
<feature type="region of interest" description="Disordered" evidence="4">
    <location>
        <begin position="454"/>
        <end position="494"/>
    </location>
</feature>
<keyword evidence="1" id="KW-0285">Flavoprotein</keyword>
<dbReference type="Gene3D" id="3.30.450.20">
    <property type="entry name" value="PAS domain"/>
    <property type="match status" value="1"/>
</dbReference>
<evidence type="ECO:0000256" key="4">
    <source>
        <dbReference type="SAM" id="MobiDB-lite"/>
    </source>
</evidence>
<dbReference type="AlphaFoldDB" id="A0AA43TY73"/>